<accession>A0A2C9P0T4</accession>
<dbReference type="RefSeq" id="WP_088730717.1">
    <property type="nucleotide sequence ID" value="NZ_CP022117.1"/>
</dbReference>
<dbReference type="Proteomes" id="UP000197157">
    <property type="component" value="Chromosome"/>
</dbReference>
<name>A0A2C9P0T4_SALET</name>
<proteinExistence type="predicted"/>
<dbReference type="InterPro" id="IPR030392">
    <property type="entry name" value="S74_ICA"/>
</dbReference>
<evidence type="ECO:0000313" key="2">
    <source>
        <dbReference type="EMBL" id="ASG17025.1"/>
    </source>
</evidence>
<dbReference type="EMBL" id="CP022117">
    <property type="protein sequence ID" value="ASG17025.1"/>
    <property type="molecule type" value="Genomic_DNA"/>
</dbReference>
<organism evidence="2 3">
    <name type="scientific">Salmonella enterica subsp. enterica serovar Macclesfield str. S-1643</name>
    <dbReference type="NCBI Taxonomy" id="1242107"/>
    <lineage>
        <taxon>Bacteria</taxon>
        <taxon>Pseudomonadati</taxon>
        <taxon>Pseudomonadota</taxon>
        <taxon>Gammaproteobacteria</taxon>
        <taxon>Enterobacterales</taxon>
        <taxon>Enterobacteriaceae</taxon>
        <taxon>Salmonella</taxon>
    </lineage>
</organism>
<evidence type="ECO:0000313" key="3">
    <source>
        <dbReference type="Proteomes" id="UP000197157"/>
    </source>
</evidence>
<gene>
    <name evidence="2" type="ORF">LFZ25_14260</name>
</gene>
<reference evidence="2 3" key="1">
    <citation type="submission" date="2017-06" db="EMBL/GenBank/DDBJ databases">
        <title>Salmonella reference genomes for public health.</title>
        <authorList>
            <person name="Robertson J."/>
            <person name="Yoshida C."/>
            <person name="Gurnik S."/>
            <person name="Nash J."/>
        </authorList>
    </citation>
    <scope>NUCLEOTIDE SEQUENCE [LARGE SCALE GENOMIC DNA]</scope>
    <source>
        <strain evidence="2 3">S-1643</strain>
    </source>
</reference>
<evidence type="ECO:0000259" key="1">
    <source>
        <dbReference type="PROSITE" id="PS51688"/>
    </source>
</evidence>
<sequence length="411" mass="43126">MSAGTLTLTNNSAQVSGAGTSFTTELTAGDFIVVTVGGVPYTLPVKSVESGTALTLVSNFTGPTQSGAAWSAVPRVALNMVTAALVAQSAEALRGLNYDKQNWQQFFTADGDVTITLPDTSQTTGPSAKKLISSVANKADKVNGVVPKEQGGTGLSQPFGDKAGQFCQGNDQRLNTINGKSGGMITTGISFPLSSDGIFSEPIILSAIDNAEGSKTQASLATFTDGTQRVVINNRSVGNRPVTLYNTGGVICQAGIYAAGPSLTSYFLNYESGPVGLWIDNTRLGALQLTSTSDRYLKKEIKYLSDKNVMGELSAAAAALSEVLEWKPATFRFKKRGIIPESETKLGFIANDLVVTSPECVKGKGLEDGYDENDTADAYSLDEIAMIAKLTLSIQELQKQISELQAIGAGS</sequence>
<dbReference type="Pfam" id="PF13884">
    <property type="entry name" value="Peptidase_S74"/>
    <property type="match status" value="1"/>
</dbReference>
<feature type="domain" description="Peptidase S74" evidence="1">
    <location>
        <begin position="293"/>
        <end position="408"/>
    </location>
</feature>
<protein>
    <recommendedName>
        <fullName evidence="1">Peptidase S74 domain-containing protein</fullName>
    </recommendedName>
</protein>
<dbReference type="PROSITE" id="PS51688">
    <property type="entry name" value="ICA"/>
    <property type="match status" value="1"/>
</dbReference>
<dbReference type="AlphaFoldDB" id="A0A2C9P0T4"/>